<organism evidence="2 3">
    <name type="scientific">Methylacidiphilum infernorum (isolate V4)</name>
    <name type="common">Methylokorus infernorum (strain V4)</name>
    <dbReference type="NCBI Taxonomy" id="481448"/>
    <lineage>
        <taxon>Bacteria</taxon>
        <taxon>Pseudomonadati</taxon>
        <taxon>Verrucomicrobiota</taxon>
        <taxon>Methylacidiphilae</taxon>
        <taxon>Methylacidiphilales</taxon>
        <taxon>Methylacidiphilaceae</taxon>
        <taxon>Methylacidiphilum (ex Ratnadevi et al. 2023)</taxon>
    </lineage>
</organism>
<dbReference type="InterPro" id="IPR051680">
    <property type="entry name" value="ATP-dep_Glu-Cys_Ligase-2"/>
</dbReference>
<feature type="domain" description="Circularly permuted ATP-grasp type 2" evidence="1">
    <location>
        <begin position="107"/>
        <end position="482"/>
    </location>
</feature>
<proteinExistence type="predicted"/>
<name>B3DZH2_METI4</name>
<dbReference type="eggNOG" id="COG2308">
    <property type="taxonomic scope" value="Bacteria"/>
</dbReference>
<dbReference type="PANTHER" id="PTHR34595">
    <property type="entry name" value="BLR5612 PROTEIN"/>
    <property type="match status" value="1"/>
</dbReference>
<gene>
    <name evidence="2" type="ordered locus">Minf_0531</name>
</gene>
<evidence type="ECO:0000313" key="2">
    <source>
        <dbReference type="EMBL" id="ACD82589.1"/>
    </source>
</evidence>
<dbReference type="Gene3D" id="3.30.1490.270">
    <property type="match status" value="1"/>
</dbReference>
<dbReference type="SUPFAM" id="SSF56059">
    <property type="entry name" value="Glutathione synthetase ATP-binding domain-like"/>
    <property type="match status" value="1"/>
</dbReference>
<sequence length="510" mass="58035">MCLKKLEMPFVFPFLSNGKNHPLYGLSLLDNYKKLSDRSDETLDSNGYPKKSYLPFWELILSRGGLDKLILAQKGACDRFRRLGVTFLLKNDKEKAKERIFPFDVIPRLILKKEWEKIKIGLIQRLRALNLFIEDVYHDRRILKQGVVPEELVSTSPGFIKQMAGVEVPAKVYAAVCGCDLIRDGDGDFVVLEDNLRIPSGASYMLVARKVLKESSPFFFSFHRPLSIQSYPLFLLETLLDLHPSGSKEEGAALWTPGPYNSAYFEHAFLANQMGIPLVESRDLFIEEGRLYFASRKRKKRISVLYRRIEESFLDPSVFRADSLIGLSSIFELFCKGELNLVNAPGCGVADDKVLYRFVPEIIRYYLGEEPILRNVETYCCLDPKERSYVLENIERLVVKEANQSGGMGMLIGPLSSSREREEFKEKIRANPRNYIAQPLISFSKLPCLVDKGIEARRVDLRPFVLLGKEPRVVPGGLTRVALDHNSFIVNSSQGGGSKDCWVIDDEDQR</sequence>
<evidence type="ECO:0000313" key="3">
    <source>
        <dbReference type="Proteomes" id="UP000009149"/>
    </source>
</evidence>
<dbReference type="STRING" id="481448.Minf_0531"/>
<dbReference type="PANTHER" id="PTHR34595:SF7">
    <property type="entry name" value="SLL1039 PROTEIN"/>
    <property type="match status" value="1"/>
</dbReference>
<dbReference type="InterPro" id="IPR016450">
    <property type="entry name" value="UCP005522"/>
</dbReference>
<dbReference type="EMBL" id="CP000975">
    <property type="protein sequence ID" value="ACD82589.1"/>
    <property type="molecule type" value="Genomic_DNA"/>
</dbReference>
<dbReference type="AlphaFoldDB" id="B3DZH2"/>
<dbReference type="Proteomes" id="UP000009149">
    <property type="component" value="Chromosome"/>
</dbReference>
<reference evidence="2 3" key="1">
    <citation type="journal article" date="2008" name="Biol. Direct">
        <title>Complete genome sequence of the extremely acidophilic methanotroph isolate V4, Methylacidiphilum infernorum, a representative of the bacterial phylum Verrucomicrobia.</title>
        <authorList>
            <person name="Hou S."/>
            <person name="Makarova K.S."/>
            <person name="Saw J.H."/>
            <person name="Senin P."/>
            <person name="Ly B.V."/>
            <person name="Zhou Z."/>
            <person name="Ren Y."/>
            <person name="Wang J."/>
            <person name="Galperin M.Y."/>
            <person name="Omelchenko M.V."/>
            <person name="Wolf Y.I."/>
            <person name="Yutin N."/>
            <person name="Koonin E.V."/>
            <person name="Stott M.B."/>
            <person name="Mountain B.W."/>
            <person name="Crowe M.A."/>
            <person name="Smirnova A.V."/>
            <person name="Dunfield P.F."/>
            <person name="Feng L."/>
            <person name="Wang L."/>
            <person name="Alam M."/>
        </authorList>
    </citation>
    <scope>NUCLEOTIDE SEQUENCE [LARGE SCALE GENOMIC DNA]</scope>
    <source>
        <strain evidence="3">Isolate V4</strain>
    </source>
</reference>
<dbReference type="Gene3D" id="3.40.50.11290">
    <property type="match status" value="1"/>
</dbReference>
<dbReference type="KEGG" id="min:Minf_0531"/>
<dbReference type="PIRSF" id="PIRSF005522">
    <property type="entry name" value="UCP005522"/>
    <property type="match status" value="1"/>
</dbReference>
<dbReference type="HOGENOM" id="CLU_017048_2_0_0"/>
<accession>B3DZH2</accession>
<protein>
    <submittedName>
        <fullName evidence="2">Uncharacterized conserved protein</fullName>
    </submittedName>
</protein>
<dbReference type="Pfam" id="PF14403">
    <property type="entry name" value="CP_ATPgrasp_2"/>
    <property type="match status" value="1"/>
</dbReference>
<dbReference type="InterPro" id="IPR025841">
    <property type="entry name" value="CP_ATPgrasp_2"/>
</dbReference>
<evidence type="ECO:0000259" key="1">
    <source>
        <dbReference type="Pfam" id="PF14403"/>
    </source>
</evidence>